<evidence type="ECO:0000313" key="4">
    <source>
        <dbReference type="Proteomes" id="UP000194236"/>
    </source>
</evidence>
<accession>A0A1Y3BW11</accession>
<sequence>MLKLNRFRQSSSDLSLHRSVMICNTLRMLEKQLEQDGLKVNVSPNGIPFLSSVSSSIPVDILPSLQQQQPQTAQPNQPLLSDGDGPSTDFVPLSNQMPNTVTDVHSQYQSGFHENNSALPSATDPLVNGSNGDYDKYFTIECPSTSGRATPFIKCQSPDDCNSGNVTAILMYKWLQMMMVVVGIK</sequence>
<dbReference type="OrthoDB" id="8735401at2759"/>
<evidence type="ECO:0000259" key="2">
    <source>
        <dbReference type="PROSITE" id="PS51053"/>
    </source>
</evidence>
<dbReference type="GO" id="GO:0005634">
    <property type="term" value="C:nucleus"/>
    <property type="evidence" value="ECO:0007669"/>
    <property type="project" value="TreeGrafter"/>
</dbReference>
<evidence type="ECO:0000256" key="1">
    <source>
        <dbReference type="SAM" id="MobiDB-lite"/>
    </source>
</evidence>
<proteinExistence type="predicted"/>
<dbReference type="AlphaFoldDB" id="A0A1Y3BW11"/>
<name>A0A1Y3BW11_EURMA</name>
<reference evidence="3 4" key="1">
    <citation type="submission" date="2017-03" db="EMBL/GenBank/DDBJ databases">
        <title>Genome Survey of Euroglyphus maynei.</title>
        <authorList>
            <person name="Arlian L.G."/>
            <person name="Morgan M.S."/>
            <person name="Rider S.D."/>
        </authorList>
    </citation>
    <scope>NUCLEOTIDE SEQUENCE [LARGE SCALE GENOMIC DNA]</scope>
    <source>
        <strain evidence="3">Arlian Lab</strain>
        <tissue evidence="3">Whole body</tissue>
    </source>
</reference>
<comment type="caution">
    <text evidence="3">The sequence shown here is derived from an EMBL/GenBank/DDBJ whole genome shotgun (WGS) entry which is preliminary data.</text>
</comment>
<feature type="compositionally biased region" description="Low complexity" evidence="1">
    <location>
        <begin position="66"/>
        <end position="80"/>
    </location>
</feature>
<dbReference type="Pfam" id="PF06031">
    <property type="entry name" value="SERTA"/>
    <property type="match status" value="1"/>
</dbReference>
<dbReference type="PANTHER" id="PTHR16277:SF7">
    <property type="entry name" value="RE12330P"/>
    <property type="match status" value="1"/>
</dbReference>
<dbReference type="EMBL" id="MUJZ01002508">
    <property type="protein sequence ID" value="OTF83706.1"/>
    <property type="molecule type" value="Genomic_DNA"/>
</dbReference>
<dbReference type="InterPro" id="IPR009263">
    <property type="entry name" value="SERTA_dom"/>
</dbReference>
<feature type="region of interest" description="Disordered" evidence="1">
    <location>
        <begin position="66"/>
        <end position="89"/>
    </location>
</feature>
<evidence type="ECO:0000313" key="3">
    <source>
        <dbReference type="EMBL" id="OTF83706.1"/>
    </source>
</evidence>
<feature type="domain" description="SERTA" evidence="2">
    <location>
        <begin position="1"/>
        <end position="37"/>
    </location>
</feature>
<gene>
    <name evidence="3" type="ORF">BLA29_010401</name>
</gene>
<dbReference type="Proteomes" id="UP000194236">
    <property type="component" value="Unassembled WGS sequence"/>
</dbReference>
<protein>
    <recommendedName>
        <fullName evidence="2">SERTA domain-containing protein</fullName>
    </recommendedName>
</protein>
<keyword evidence="4" id="KW-1185">Reference proteome</keyword>
<dbReference type="InterPro" id="IPR052262">
    <property type="entry name" value="E2F-SERTA_domain_protein"/>
</dbReference>
<organism evidence="3 4">
    <name type="scientific">Euroglyphus maynei</name>
    <name type="common">Mayne's house dust mite</name>
    <dbReference type="NCBI Taxonomy" id="6958"/>
    <lineage>
        <taxon>Eukaryota</taxon>
        <taxon>Metazoa</taxon>
        <taxon>Ecdysozoa</taxon>
        <taxon>Arthropoda</taxon>
        <taxon>Chelicerata</taxon>
        <taxon>Arachnida</taxon>
        <taxon>Acari</taxon>
        <taxon>Acariformes</taxon>
        <taxon>Sarcoptiformes</taxon>
        <taxon>Astigmata</taxon>
        <taxon>Psoroptidia</taxon>
        <taxon>Analgoidea</taxon>
        <taxon>Pyroglyphidae</taxon>
        <taxon>Pyroglyphinae</taxon>
        <taxon>Euroglyphus</taxon>
    </lineage>
</organism>
<dbReference type="PROSITE" id="PS51053">
    <property type="entry name" value="SERTA"/>
    <property type="match status" value="1"/>
</dbReference>
<dbReference type="PANTHER" id="PTHR16277">
    <property type="entry name" value="CELL DIVISION CYCLE ASSOCIATED PROTEIN 4/SERTA DOMAIN-CONTAINING PROTEIN 2"/>
    <property type="match status" value="1"/>
</dbReference>